<dbReference type="InterPro" id="IPR051393">
    <property type="entry name" value="ABC_transporter_permease"/>
</dbReference>
<feature type="transmembrane region" description="Helical" evidence="7">
    <location>
        <begin position="802"/>
        <end position="824"/>
    </location>
</feature>
<dbReference type="GO" id="GO:0055085">
    <property type="term" value="P:transmembrane transport"/>
    <property type="evidence" value="ECO:0007669"/>
    <property type="project" value="InterPro"/>
</dbReference>
<feature type="transmembrane region" description="Helical" evidence="7">
    <location>
        <begin position="744"/>
        <end position="767"/>
    </location>
</feature>
<feature type="transmembrane region" description="Helical" evidence="7">
    <location>
        <begin position="542"/>
        <end position="571"/>
    </location>
</feature>
<feature type="transmembrane region" description="Helical" evidence="7">
    <location>
        <begin position="606"/>
        <end position="627"/>
    </location>
</feature>
<evidence type="ECO:0000256" key="4">
    <source>
        <dbReference type="ARBA" id="ARBA00022692"/>
    </source>
</evidence>
<dbReference type="InterPro" id="IPR035906">
    <property type="entry name" value="MetI-like_sf"/>
</dbReference>
<keyword evidence="2 7" id="KW-0813">Transport</keyword>
<evidence type="ECO:0000256" key="7">
    <source>
        <dbReference type="RuleBase" id="RU363032"/>
    </source>
</evidence>
<sequence>MFALVLCFASGLLRADGDGGRAVALDIPILTAGYGSAFFEETAREFERLRPGVRVNISGDARVHEKVRIRVMADEPPDATDAVLLYDTLIGSGRILDLAPWLDGPNWEGDARWRDTFLPGVLDRWTRESGAGCQPVDSGGMGDSPMFPPHEHGRVARATSRAFALPFAHAVWVVFYNEGLFEARGWSVPRTWDEFFALCEDMRGADVAPLTLPGVYMRYGDAFLRAAHYNLAGPEGFRAYQELMPGAYNDPRFVRAAEVLRRVSAGGLLRGWEGMTHTAAQQAFLDGRAAMTVSASWFVSEMRGKIPAGFRLGAFNLPVFADGEPAAAGGSVAAGSRGATGAVQAQSAYYFLFATGDAERERATVDFFRFLTSRERARAFARTLDAPVALRAVRPEDYASHAMRQIAAMTRDAPAVFDSAPPASAEFQALISQAMTDAREQLMTGRATAAEFGAQLEAAAARERARAADPGRVEARHPLKAAALLLAVAALAGGLAWRSARTRKGGRPAAKAPPEGRGGGAGKDAALPARATRGRRATLRPAFAAGFVGPALALFGAFVIAPGAASLAWAFTRWDGFSERSWAGLFNFKWLLLESDTFWFALKNNLYLMVVPTLFVVPLALVLAALIHRGVRGAGVFRAVFLFPNLLGGIAATLLWMHAYDPHGGLVNAALARLGAWTGIGWLQAFEGFAWLSPENLYRALIPIYLWMACGFNLVLYLAAMQGINPELYEAAELDGASAARQFFTITLPLIRGVLAISAVFIVIAGLNTFEMVWLLTSQDPASGSHVLSTLMVSTMFKEFQIGRATAIAVVMFVLVMAGSALVLRAMKTREEPE</sequence>
<feature type="transmembrane region" description="Helical" evidence="7">
    <location>
        <begin position="704"/>
        <end position="724"/>
    </location>
</feature>
<accession>A0A178IHQ9</accession>
<gene>
    <name evidence="10" type="ORF">AW736_15695</name>
</gene>
<dbReference type="Gene3D" id="3.40.190.10">
    <property type="entry name" value="Periplasmic binding protein-like II"/>
    <property type="match status" value="3"/>
</dbReference>
<dbReference type="SUPFAM" id="SSF53850">
    <property type="entry name" value="Periplasmic binding protein-like II"/>
    <property type="match status" value="1"/>
</dbReference>
<dbReference type="Proteomes" id="UP000078486">
    <property type="component" value="Unassembled WGS sequence"/>
</dbReference>
<dbReference type="PANTHER" id="PTHR30193">
    <property type="entry name" value="ABC TRANSPORTER PERMEASE PROTEIN"/>
    <property type="match status" value="1"/>
</dbReference>
<dbReference type="SUPFAM" id="SSF161098">
    <property type="entry name" value="MetI-like"/>
    <property type="match status" value="1"/>
</dbReference>
<evidence type="ECO:0000313" key="10">
    <source>
        <dbReference type="EMBL" id="OAM88737.1"/>
    </source>
</evidence>
<dbReference type="InterPro" id="IPR006059">
    <property type="entry name" value="SBP"/>
</dbReference>
<feature type="transmembrane region" description="Helical" evidence="7">
    <location>
        <begin position="479"/>
        <end position="497"/>
    </location>
</feature>
<keyword evidence="5 7" id="KW-1133">Transmembrane helix</keyword>
<name>A0A178IHQ9_9BACT</name>
<keyword evidence="3" id="KW-1003">Cell membrane</keyword>
<evidence type="ECO:0000256" key="5">
    <source>
        <dbReference type="ARBA" id="ARBA00022989"/>
    </source>
</evidence>
<feature type="domain" description="ABC transmembrane type-1" evidence="9">
    <location>
        <begin position="602"/>
        <end position="823"/>
    </location>
</feature>
<dbReference type="AlphaFoldDB" id="A0A178IHQ9"/>
<proteinExistence type="inferred from homology"/>
<evidence type="ECO:0000256" key="2">
    <source>
        <dbReference type="ARBA" id="ARBA00022448"/>
    </source>
</evidence>
<dbReference type="STRING" id="1184151.AW736_15695"/>
<dbReference type="Pfam" id="PF00528">
    <property type="entry name" value="BPD_transp_1"/>
    <property type="match status" value="1"/>
</dbReference>
<evidence type="ECO:0000256" key="8">
    <source>
        <dbReference type="SAM" id="MobiDB-lite"/>
    </source>
</evidence>
<reference evidence="10 11" key="1">
    <citation type="submission" date="2016-01" db="EMBL/GenBank/DDBJ databases">
        <title>High potential of lignocellulose degradation of a new Verrucomicrobia species.</title>
        <authorList>
            <person name="Wang Y."/>
            <person name="Shi Y."/>
            <person name="Qiu Z."/>
            <person name="Liu S."/>
            <person name="Yang H."/>
        </authorList>
    </citation>
    <scope>NUCLEOTIDE SEQUENCE [LARGE SCALE GENOMIC DNA]</scope>
    <source>
        <strain evidence="10 11">TSB47</strain>
    </source>
</reference>
<evidence type="ECO:0000259" key="9">
    <source>
        <dbReference type="PROSITE" id="PS50928"/>
    </source>
</evidence>
<protein>
    <submittedName>
        <fullName evidence="10">ABC transporter substrate-binding protein</fullName>
    </submittedName>
</protein>
<evidence type="ECO:0000256" key="3">
    <source>
        <dbReference type="ARBA" id="ARBA00022475"/>
    </source>
</evidence>
<dbReference type="Pfam" id="PF01547">
    <property type="entry name" value="SBP_bac_1"/>
    <property type="match status" value="1"/>
</dbReference>
<comment type="caution">
    <text evidence="10">The sequence shown here is derived from an EMBL/GenBank/DDBJ whole genome shotgun (WGS) entry which is preliminary data.</text>
</comment>
<dbReference type="InterPro" id="IPR000515">
    <property type="entry name" value="MetI-like"/>
</dbReference>
<evidence type="ECO:0000256" key="6">
    <source>
        <dbReference type="ARBA" id="ARBA00023136"/>
    </source>
</evidence>
<organism evidence="10 11">
    <name type="scientific">Termitidicoccus mucosus</name>
    <dbReference type="NCBI Taxonomy" id="1184151"/>
    <lineage>
        <taxon>Bacteria</taxon>
        <taxon>Pseudomonadati</taxon>
        <taxon>Verrucomicrobiota</taxon>
        <taxon>Opitutia</taxon>
        <taxon>Opitutales</taxon>
        <taxon>Opitutaceae</taxon>
        <taxon>Termitidicoccus</taxon>
    </lineage>
</organism>
<dbReference type="GO" id="GO:0005886">
    <property type="term" value="C:plasma membrane"/>
    <property type="evidence" value="ECO:0007669"/>
    <property type="project" value="UniProtKB-SubCell"/>
</dbReference>
<dbReference type="Gene3D" id="1.10.3720.10">
    <property type="entry name" value="MetI-like"/>
    <property type="match status" value="1"/>
</dbReference>
<keyword evidence="11" id="KW-1185">Reference proteome</keyword>
<dbReference type="PANTHER" id="PTHR30193:SF41">
    <property type="entry name" value="DIACETYLCHITOBIOSE UPTAKE SYSTEM PERMEASE PROTEIN NGCF"/>
    <property type="match status" value="1"/>
</dbReference>
<dbReference type="PROSITE" id="PS50928">
    <property type="entry name" value="ABC_TM1"/>
    <property type="match status" value="1"/>
</dbReference>
<evidence type="ECO:0000313" key="11">
    <source>
        <dbReference type="Proteomes" id="UP000078486"/>
    </source>
</evidence>
<keyword evidence="4 7" id="KW-0812">Transmembrane</keyword>
<feature type="region of interest" description="Disordered" evidence="8">
    <location>
        <begin position="502"/>
        <end position="527"/>
    </location>
</feature>
<comment type="similarity">
    <text evidence="7">Belongs to the binding-protein-dependent transport system permease family.</text>
</comment>
<comment type="subcellular location">
    <subcellularLocation>
        <location evidence="1 7">Cell membrane</location>
        <topology evidence="1 7">Multi-pass membrane protein</topology>
    </subcellularLocation>
</comment>
<evidence type="ECO:0000256" key="1">
    <source>
        <dbReference type="ARBA" id="ARBA00004651"/>
    </source>
</evidence>
<keyword evidence="6 7" id="KW-0472">Membrane</keyword>
<dbReference type="EMBL" id="LRRQ01000125">
    <property type="protein sequence ID" value="OAM88737.1"/>
    <property type="molecule type" value="Genomic_DNA"/>
</dbReference>
<dbReference type="CDD" id="cd06261">
    <property type="entry name" value="TM_PBP2"/>
    <property type="match status" value="1"/>
</dbReference>
<feature type="transmembrane region" description="Helical" evidence="7">
    <location>
        <begin position="639"/>
        <end position="659"/>
    </location>
</feature>